<proteinExistence type="predicted"/>
<sequence length="124" mass="13851">MRLHLSSAVHVAQQHRDLCCATFLALLDSIGYYQQSPINGTDSGPHNMALNIEEAESWLKLRFDSYLLFSPVSNGKVRCDVFRENAETRADVCAANSKSDYIFSGQRVLEARQGSRFAIVLVVL</sequence>
<dbReference type="EMBL" id="JAHQIW010003882">
    <property type="protein sequence ID" value="KAJ1360492.1"/>
    <property type="molecule type" value="Genomic_DNA"/>
</dbReference>
<dbReference type="Proteomes" id="UP001196413">
    <property type="component" value="Unassembled WGS sequence"/>
</dbReference>
<name>A0AAD5QSF9_PARTN</name>
<evidence type="ECO:0000313" key="1">
    <source>
        <dbReference type="EMBL" id="KAJ1360492.1"/>
    </source>
</evidence>
<gene>
    <name evidence="1" type="ORF">KIN20_019482</name>
</gene>
<protein>
    <submittedName>
        <fullName evidence="1">Uncharacterized protein</fullName>
    </submittedName>
</protein>
<comment type="caution">
    <text evidence="1">The sequence shown here is derived from an EMBL/GenBank/DDBJ whole genome shotgun (WGS) entry which is preliminary data.</text>
</comment>
<reference evidence="1" key="1">
    <citation type="submission" date="2021-06" db="EMBL/GenBank/DDBJ databases">
        <title>Parelaphostrongylus tenuis whole genome reference sequence.</title>
        <authorList>
            <person name="Garwood T.J."/>
            <person name="Larsen P.A."/>
            <person name="Fountain-Jones N.M."/>
            <person name="Garbe J.R."/>
            <person name="Macchietto M.G."/>
            <person name="Kania S.A."/>
            <person name="Gerhold R.W."/>
            <person name="Richards J.E."/>
            <person name="Wolf T.M."/>
        </authorList>
    </citation>
    <scope>NUCLEOTIDE SEQUENCE</scope>
    <source>
        <strain evidence="1">MNPRO001-30</strain>
        <tissue evidence="1">Meninges</tissue>
    </source>
</reference>
<dbReference type="AlphaFoldDB" id="A0AAD5QSF9"/>
<accession>A0AAD5QSF9</accession>
<organism evidence="1 2">
    <name type="scientific">Parelaphostrongylus tenuis</name>
    <name type="common">Meningeal worm</name>
    <dbReference type="NCBI Taxonomy" id="148309"/>
    <lineage>
        <taxon>Eukaryota</taxon>
        <taxon>Metazoa</taxon>
        <taxon>Ecdysozoa</taxon>
        <taxon>Nematoda</taxon>
        <taxon>Chromadorea</taxon>
        <taxon>Rhabditida</taxon>
        <taxon>Rhabditina</taxon>
        <taxon>Rhabditomorpha</taxon>
        <taxon>Strongyloidea</taxon>
        <taxon>Metastrongylidae</taxon>
        <taxon>Parelaphostrongylus</taxon>
    </lineage>
</organism>
<evidence type="ECO:0000313" key="2">
    <source>
        <dbReference type="Proteomes" id="UP001196413"/>
    </source>
</evidence>
<keyword evidence="2" id="KW-1185">Reference proteome</keyword>